<feature type="domain" description="Aldehyde dehydrogenase" evidence="4">
    <location>
        <begin position="30"/>
        <end position="490"/>
    </location>
</feature>
<organism evidence="5 6">
    <name type="scientific">Bacillus salipaludis</name>
    <dbReference type="NCBI Taxonomy" id="2547811"/>
    <lineage>
        <taxon>Bacteria</taxon>
        <taxon>Bacillati</taxon>
        <taxon>Bacillota</taxon>
        <taxon>Bacilli</taxon>
        <taxon>Bacillales</taxon>
        <taxon>Bacillaceae</taxon>
        <taxon>Bacillus</taxon>
    </lineage>
</organism>
<dbReference type="PANTHER" id="PTHR11699">
    <property type="entry name" value="ALDEHYDE DEHYDROGENASE-RELATED"/>
    <property type="match status" value="1"/>
</dbReference>
<protein>
    <submittedName>
        <fullName evidence="5">Aldehyde dehydrogenase family protein</fullName>
    </submittedName>
</protein>
<evidence type="ECO:0000313" key="6">
    <source>
        <dbReference type="Proteomes" id="UP001623041"/>
    </source>
</evidence>
<sequence length="501" mass="55256">MQATNYNLKPKVKEFLKGVKGLYINGAYVQAISEKTFDVVNPANEEVIATVSEAQEEDIDAAVFAARKAFDEGEWTKMDAAQRSNLIYKLADLLEENREELAQLESLDNGKPYKVALSDDVDGTIQHFRYYAGWATKIFGKTTQISKDYLTYTVHEPVGVVGQIIPWNFPLAMAAWKLGSALAVGCTVVIKPSTETPLSLLYVGKLFEEAGFPDGVVNIVPGKGRIAGEPIITHKDVDKVAFTGSTAVGKEVMKKAADQLKGVTLELGGKSPTIILEDANLEEAIEGAFNGTMYNHGQNCSACTRVFVHRNIYDRVVEALVERANTLKVGPGMDPETEMGPLVSAKQHQIVLNYIEQGKKEGARLVVGGEKAFDKGYFVQPTIFADVEDHMVIAREEIFGPVMSIFVFDTIEEVIKRANDSDYGLAASIWTENIKKAHYISGKLQSGTVWINDFGLEWETMPFGGYKKSGIGREMGGEYGLQNYTEVKSVFVNIKRNEVFQ</sequence>
<reference evidence="5 6" key="1">
    <citation type="submission" date="2024-11" db="EMBL/GenBank/DDBJ databases">
        <authorList>
            <person name="Lucas J.A."/>
        </authorList>
    </citation>
    <scope>NUCLEOTIDE SEQUENCE [LARGE SCALE GENOMIC DNA]</scope>
    <source>
        <strain evidence="5 6">Z 5.4</strain>
    </source>
</reference>
<comment type="caution">
    <text evidence="5">The sequence shown here is derived from an EMBL/GenBank/DDBJ whole genome shotgun (WGS) entry which is preliminary data.</text>
</comment>
<feature type="active site" evidence="2">
    <location>
        <position position="266"/>
    </location>
</feature>
<dbReference type="Gene3D" id="3.40.309.10">
    <property type="entry name" value="Aldehyde Dehydrogenase, Chain A, domain 2"/>
    <property type="match status" value="1"/>
</dbReference>
<keyword evidence="1 3" id="KW-0560">Oxidoreductase</keyword>
<dbReference type="InterPro" id="IPR016163">
    <property type="entry name" value="Ald_DH_C"/>
</dbReference>
<dbReference type="InterPro" id="IPR015590">
    <property type="entry name" value="Aldehyde_DH_dom"/>
</dbReference>
<dbReference type="PROSITE" id="PS00687">
    <property type="entry name" value="ALDEHYDE_DEHYDR_GLU"/>
    <property type="match status" value="1"/>
</dbReference>
<keyword evidence="6" id="KW-1185">Reference proteome</keyword>
<evidence type="ECO:0000259" key="4">
    <source>
        <dbReference type="Pfam" id="PF00171"/>
    </source>
</evidence>
<dbReference type="InterPro" id="IPR016162">
    <property type="entry name" value="Ald_DH_N"/>
</dbReference>
<dbReference type="EMBL" id="JBJHQH010000003">
    <property type="protein sequence ID" value="MFK9090966.1"/>
    <property type="molecule type" value="Genomic_DNA"/>
</dbReference>
<dbReference type="Pfam" id="PF00171">
    <property type="entry name" value="Aldedh"/>
    <property type="match status" value="1"/>
</dbReference>
<name>A0ABW8RFH9_9BACI</name>
<evidence type="ECO:0000313" key="5">
    <source>
        <dbReference type="EMBL" id="MFK9090966.1"/>
    </source>
</evidence>
<dbReference type="InterPro" id="IPR016161">
    <property type="entry name" value="Ald_DH/histidinol_DH"/>
</dbReference>
<dbReference type="SUPFAM" id="SSF53720">
    <property type="entry name" value="ALDH-like"/>
    <property type="match status" value="1"/>
</dbReference>
<evidence type="ECO:0000256" key="2">
    <source>
        <dbReference type="PROSITE-ProRule" id="PRU10007"/>
    </source>
</evidence>
<comment type="similarity">
    <text evidence="3">Belongs to the aldehyde dehydrogenase family.</text>
</comment>
<evidence type="ECO:0000256" key="3">
    <source>
        <dbReference type="RuleBase" id="RU003345"/>
    </source>
</evidence>
<dbReference type="Proteomes" id="UP001623041">
    <property type="component" value="Unassembled WGS sequence"/>
</dbReference>
<dbReference type="InterPro" id="IPR029510">
    <property type="entry name" value="Ald_DH_CS_GLU"/>
</dbReference>
<dbReference type="CDD" id="cd07091">
    <property type="entry name" value="ALDH_F1-2_Ald2-like"/>
    <property type="match status" value="1"/>
</dbReference>
<dbReference type="Gene3D" id="3.40.605.10">
    <property type="entry name" value="Aldehyde Dehydrogenase, Chain A, domain 1"/>
    <property type="match status" value="1"/>
</dbReference>
<proteinExistence type="inferred from homology"/>
<evidence type="ECO:0000256" key="1">
    <source>
        <dbReference type="ARBA" id="ARBA00023002"/>
    </source>
</evidence>
<gene>
    <name evidence="5" type="ORF">ACJEBI_05695</name>
</gene>
<accession>A0ABW8RFH9</accession>
<dbReference type="RefSeq" id="WP_406579650.1">
    <property type="nucleotide sequence ID" value="NZ_JBJHQH010000003.1"/>
</dbReference>